<accession>A0A4Y2AB67</accession>
<organism evidence="1 2">
    <name type="scientific">Araneus ventricosus</name>
    <name type="common">Orbweaver spider</name>
    <name type="synonym">Epeira ventricosa</name>
    <dbReference type="NCBI Taxonomy" id="182803"/>
    <lineage>
        <taxon>Eukaryota</taxon>
        <taxon>Metazoa</taxon>
        <taxon>Ecdysozoa</taxon>
        <taxon>Arthropoda</taxon>
        <taxon>Chelicerata</taxon>
        <taxon>Arachnida</taxon>
        <taxon>Araneae</taxon>
        <taxon>Araneomorphae</taxon>
        <taxon>Entelegynae</taxon>
        <taxon>Araneoidea</taxon>
        <taxon>Araneidae</taxon>
        <taxon>Araneus</taxon>
    </lineage>
</organism>
<reference evidence="1 2" key="1">
    <citation type="journal article" date="2019" name="Sci. Rep.">
        <title>Orb-weaving spider Araneus ventricosus genome elucidates the spidroin gene catalogue.</title>
        <authorList>
            <person name="Kono N."/>
            <person name="Nakamura H."/>
            <person name="Ohtoshi R."/>
            <person name="Moran D.A.P."/>
            <person name="Shinohara A."/>
            <person name="Yoshida Y."/>
            <person name="Fujiwara M."/>
            <person name="Mori M."/>
            <person name="Tomita M."/>
            <person name="Arakawa K."/>
        </authorList>
    </citation>
    <scope>NUCLEOTIDE SEQUENCE [LARGE SCALE GENOMIC DNA]</scope>
</reference>
<dbReference type="Proteomes" id="UP000499080">
    <property type="component" value="Unassembled WGS sequence"/>
</dbReference>
<dbReference type="AlphaFoldDB" id="A0A4Y2AB67"/>
<name>A0A4Y2AB67_ARAVE</name>
<sequence length="120" mass="13673">MSYPSNLPQQFHLQPAILKYFFKEILLKLFHSPLNDCSLTFTNIDDDWNPFLTVIKSDTEGFLNFPTTLSGDATSSTTMRSCPGRMQILDSPRDLIMLVRLVNGPITDDGTYLLARKRRS</sequence>
<gene>
    <name evidence="1" type="ORF">AVEN_12736_1</name>
</gene>
<proteinExistence type="predicted"/>
<comment type="caution">
    <text evidence="1">The sequence shown here is derived from an EMBL/GenBank/DDBJ whole genome shotgun (WGS) entry which is preliminary data.</text>
</comment>
<dbReference type="EMBL" id="BGPR01000011">
    <property type="protein sequence ID" value="GBL77093.1"/>
    <property type="molecule type" value="Genomic_DNA"/>
</dbReference>
<evidence type="ECO:0000313" key="2">
    <source>
        <dbReference type="Proteomes" id="UP000499080"/>
    </source>
</evidence>
<keyword evidence="2" id="KW-1185">Reference proteome</keyword>
<evidence type="ECO:0000313" key="1">
    <source>
        <dbReference type="EMBL" id="GBL77093.1"/>
    </source>
</evidence>
<protein>
    <submittedName>
        <fullName evidence="1">Uncharacterized protein</fullName>
    </submittedName>
</protein>